<dbReference type="Pfam" id="PF02348">
    <property type="entry name" value="CTP_transf_3"/>
    <property type="match status" value="1"/>
</dbReference>
<organism evidence="1 2">
    <name type="scientific">Winmispira thermophila (strain ATCC 49972 / DSM 6192 / RI 19.B1)</name>
    <name type="common">Spirochaeta thermophila</name>
    <dbReference type="NCBI Taxonomy" id="665571"/>
    <lineage>
        <taxon>Bacteria</taxon>
        <taxon>Pseudomonadati</taxon>
        <taxon>Spirochaetota</taxon>
        <taxon>Spirochaetia</taxon>
        <taxon>Winmispirales</taxon>
        <taxon>Winmispiraceae</taxon>
        <taxon>Winmispira</taxon>
    </lineage>
</organism>
<dbReference type="PANTHER" id="PTHR42866:SF1">
    <property type="entry name" value="SPORE COAT POLYSACCHARIDE BIOSYNTHESIS PROTEIN SPSF"/>
    <property type="match status" value="1"/>
</dbReference>
<name>E0RSC1_WINT6</name>
<protein>
    <submittedName>
        <fullName evidence="1">Putative polysaccharide biosynthesis protein</fullName>
    </submittedName>
</protein>
<evidence type="ECO:0000313" key="2">
    <source>
        <dbReference type="Proteomes" id="UP000001296"/>
    </source>
</evidence>
<sequence length="228" mass="24638">MTGIFLQARIDSSRLPAKALLALGGRTLIEHAMVRLRRVPADVYVLLTDDASLPFLAPYAQARGFEVFAGPRDDVLMRYVMAAKAYGVRTVVRATGDNPLVSAVAASAALEFHSRGGADYTGFRDIPLGTGVEVVDASALFRAAEETVDPYDREHVTPYVRRGEGGLVVNLVDPPPSWAAPHLRVTVDTLDDFLFVCRIMSEDPDVEIEDLVAGWGGKARDAVVGGVW</sequence>
<dbReference type="InterPro" id="IPR029044">
    <property type="entry name" value="Nucleotide-diphossugar_trans"/>
</dbReference>
<evidence type="ECO:0000313" key="1">
    <source>
        <dbReference type="EMBL" id="ADN01908.1"/>
    </source>
</evidence>
<dbReference type="Proteomes" id="UP000001296">
    <property type="component" value="Chromosome"/>
</dbReference>
<dbReference type="GO" id="GO:0005829">
    <property type="term" value="C:cytosol"/>
    <property type="evidence" value="ECO:0007669"/>
    <property type="project" value="TreeGrafter"/>
</dbReference>
<dbReference type="InterPro" id="IPR003329">
    <property type="entry name" value="Cytidylyl_trans"/>
</dbReference>
<dbReference type="PANTHER" id="PTHR42866">
    <property type="entry name" value="3-DEOXY-MANNO-OCTULOSONATE CYTIDYLYLTRANSFERASE"/>
    <property type="match status" value="1"/>
</dbReference>
<dbReference type="EMBL" id="CP001698">
    <property type="protein sequence ID" value="ADN01908.1"/>
    <property type="molecule type" value="Genomic_DNA"/>
</dbReference>
<dbReference type="RefSeq" id="WP_013313749.1">
    <property type="nucleotide sequence ID" value="NC_014484.1"/>
</dbReference>
<gene>
    <name evidence="1" type="ordered locus">STHERM_c09620</name>
</gene>
<dbReference type="HOGENOM" id="CLU_072501_0_0_12"/>
<dbReference type="AlphaFoldDB" id="E0RSC1"/>
<reference evidence="1 2" key="2">
    <citation type="journal article" date="2010" name="J. Bacteriol.">
        <title>Genome sequence of the polysaccharide-degrading, thermophilic anaerobe Spirochaeta thermophila DSM 6192.</title>
        <authorList>
            <person name="Angelov A."/>
            <person name="Liebl S."/>
            <person name="Ballschmiter M."/>
            <person name="Bomeke M."/>
            <person name="Lehmann R."/>
            <person name="Liesegang H."/>
            <person name="Daniel R."/>
            <person name="Liebl W."/>
        </authorList>
    </citation>
    <scope>NUCLEOTIDE SEQUENCE [LARGE SCALE GENOMIC DNA]</scope>
    <source>
        <strain evidence="2">ATCC 49972 / DSM 6192 / RI 19.B1</strain>
    </source>
</reference>
<dbReference type="eggNOG" id="COG1861">
    <property type="taxonomic scope" value="Bacteria"/>
</dbReference>
<dbReference type="KEGG" id="sta:STHERM_c09620"/>
<reference key="1">
    <citation type="submission" date="2009-08" db="EMBL/GenBank/DDBJ databases">
        <title>The genome sequence of Spirochaeta thermophila DSM6192.</title>
        <authorList>
            <person name="Angelov A."/>
            <person name="Mientus M."/>
            <person name="Wittenberg S."/>
            <person name="Lehmann R."/>
            <person name="Liesegang H."/>
            <person name="Daniel R."/>
            <person name="Liebl W."/>
        </authorList>
    </citation>
    <scope>NUCLEOTIDE SEQUENCE</scope>
    <source>
        <strain>DSM 6192</strain>
    </source>
</reference>
<proteinExistence type="predicted"/>
<accession>E0RSC1</accession>
<dbReference type="PaxDb" id="665571-STHERM_c09620"/>
<dbReference type="Gene3D" id="3.90.550.10">
    <property type="entry name" value="Spore Coat Polysaccharide Biosynthesis Protein SpsA, Chain A"/>
    <property type="match status" value="1"/>
</dbReference>
<dbReference type="SUPFAM" id="SSF53448">
    <property type="entry name" value="Nucleotide-diphospho-sugar transferases"/>
    <property type="match status" value="1"/>
</dbReference>